<sequence length="186" mass="20403">MNKKRIYLGGALAAVLALSGCTTFFTPHSFNELGQFSAYQLNQSTFRVGLRSSSNMSYGVAQEIALVKAAQTTVQNGFQYFKVLNDPSQQNQPPRQAVVYQSAAPMFGPYGFYGPRHGYWGGPWNDFPQVITVEPNEVAYNIECFKAGQNYPKDAFDAVLILKSLGAKYGVAENGTLLAPQPIKTN</sequence>
<dbReference type="RefSeq" id="WP_088823632.1">
    <property type="nucleotide sequence ID" value="NZ_FZLN01000002.1"/>
</dbReference>
<dbReference type="PROSITE" id="PS51257">
    <property type="entry name" value="PROKAR_LIPOPROTEIN"/>
    <property type="match status" value="1"/>
</dbReference>
<accession>A0A217EGF6</accession>
<dbReference type="NCBIfam" id="NF047637">
    <property type="entry name" value="lipo_CC0125"/>
    <property type="match status" value="1"/>
</dbReference>
<dbReference type="Proteomes" id="UP000243463">
    <property type="component" value="Unassembled WGS sequence"/>
</dbReference>
<evidence type="ECO:0000313" key="2">
    <source>
        <dbReference type="Proteomes" id="UP000243463"/>
    </source>
</evidence>
<organism evidence="1 2">
    <name type="scientific">Acinetobacter apis</name>
    <dbReference type="NCBI Taxonomy" id="1229165"/>
    <lineage>
        <taxon>Bacteria</taxon>
        <taxon>Pseudomonadati</taxon>
        <taxon>Pseudomonadota</taxon>
        <taxon>Gammaproteobacteria</taxon>
        <taxon>Moraxellales</taxon>
        <taxon>Moraxellaceae</taxon>
        <taxon>Acinetobacter</taxon>
    </lineage>
</organism>
<gene>
    <name evidence="1" type="ORF">SAMN05444584_1548</name>
</gene>
<protein>
    <submittedName>
        <fullName evidence="1">Uncharacterized protein</fullName>
    </submittedName>
</protein>
<reference evidence="2" key="1">
    <citation type="submission" date="2017-06" db="EMBL/GenBank/DDBJ databases">
        <authorList>
            <person name="Varghese N."/>
            <person name="Submissions S."/>
        </authorList>
    </citation>
    <scope>NUCLEOTIDE SEQUENCE [LARGE SCALE GENOMIC DNA]</scope>
    <source>
        <strain evidence="2">ANC 5114</strain>
    </source>
</reference>
<keyword evidence="2" id="KW-1185">Reference proteome</keyword>
<name>A0A217EGF6_9GAMM</name>
<proteinExistence type="predicted"/>
<dbReference type="EMBL" id="FZLN01000002">
    <property type="protein sequence ID" value="SNQ29589.1"/>
    <property type="molecule type" value="Genomic_DNA"/>
</dbReference>
<evidence type="ECO:0000313" key="1">
    <source>
        <dbReference type="EMBL" id="SNQ29589.1"/>
    </source>
</evidence>
<dbReference type="AlphaFoldDB" id="A0A217EGF6"/>
<dbReference type="OrthoDB" id="6712352at2"/>